<name>A0ACD1AI17_9FIRM</name>
<dbReference type="Proteomes" id="UP000594014">
    <property type="component" value="Chromosome"/>
</dbReference>
<reference evidence="1" key="1">
    <citation type="submission" date="2019-08" db="EMBL/GenBank/DDBJ databases">
        <title>Genome sequence of Clostridiales bacterium MT110.</title>
        <authorList>
            <person name="Cao J."/>
        </authorList>
    </citation>
    <scope>NUCLEOTIDE SEQUENCE</scope>
    <source>
        <strain evidence="1">MT110</strain>
    </source>
</reference>
<proteinExistence type="predicted"/>
<dbReference type="EMBL" id="CP042469">
    <property type="protein sequence ID" value="QOX65953.1"/>
    <property type="molecule type" value="Genomic_DNA"/>
</dbReference>
<accession>A0ACD1AI17</accession>
<sequence>MMVVAALAGCGSSGKEAEKGDSEDAKKEPAYKELTVYSALPETELPFYFNAFQQDTGIKVNYVRLSAGEMLTRVKAEGANPNASLMYGGSSDTYIAAAAEGLLEPYTSPELSNVPDEYKDADGNWSPFYVGALAFACNKDWFEKNKLEYPKTWDDLLKPEFKGQVSMAHPSTSGTSFSILATIVQMMGEDQAWDYMSKLNKNVRQYTKAGAAPPMEVALGEAAIALTFAHDGLKPANEGYPIEVVFPEDGTGYEVGAIALIKNGKAEEKENAKLFIDWVLSQRGQECFIESKSNRLPINVNAKVSDGLKKISDINVIAYDAVWSGENRERLVEDFKAKIDNAGSLKE</sequence>
<evidence type="ECO:0000313" key="1">
    <source>
        <dbReference type="EMBL" id="QOX65953.1"/>
    </source>
</evidence>
<organism evidence="1 2">
    <name type="scientific">Anoxybacterium hadale</name>
    <dbReference type="NCBI Taxonomy" id="3408580"/>
    <lineage>
        <taxon>Bacteria</taxon>
        <taxon>Bacillati</taxon>
        <taxon>Bacillota</taxon>
        <taxon>Clostridia</taxon>
        <taxon>Peptostreptococcales</taxon>
        <taxon>Anaerovoracaceae</taxon>
        <taxon>Anoxybacterium</taxon>
    </lineage>
</organism>
<gene>
    <name evidence="1" type="ORF">FRZ06_14685</name>
</gene>
<keyword evidence="2" id="KW-1185">Reference proteome</keyword>
<protein>
    <submittedName>
        <fullName evidence="1">ABC transporter substrate-binding protein</fullName>
    </submittedName>
</protein>
<evidence type="ECO:0000313" key="2">
    <source>
        <dbReference type="Proteomes" id="UP000594014"/>
    </source>
</evidence>